<dbReference type="Pfam" id="PF22754">
    <property type="entry name" value="bHLH-TF_ACT-like_plant"/>
    <property type="match status" value="1"/>
</dbReference>
<dbReference type="PANTHER" id="PTHR45959">
    <property type="entry name" value="BHLH TRANSCRIPTION FACTOR"/>
    <property type="match status" value="1"/>
</dbReference>
<keyword evidence="2" id="KW-0539">Nucleus</keyword>
<dbReference type="GO" id="GO:0005634">
    <property type="term" value="C:nucleus"/>
    <property type="evidence" value="ECO:0007669"/>
    <property type="project" value="UniProtKB-SubCell"/>
</dbReference>
<reference evidence="4" key="1">
    <citation type="journal article" date="2021" name="Nat. Commun.">
        <title>Genomic analyses provide insights into spinach domestication and the genetic basis of agronomic traits.</title>
        <authorList>
            <person name="Cai X."/>
            <person name="Sun X."/>
            <person name="Xu C."/>
            <person name="Sun H."/>
            <person name="Wang X."/>
            <person name="Ge C."/>
            <person name="Zhang Z."/>
            <person name="Wang Q."/>
            <person name="Fei Z."/>
            <person name="Jiao C."/>
            <person name="Wang Q."/>
        </authorList>
    </citation>
    <scope>NUCLEOTIDE SEQUENCE [LARGE SCALE GENOMIC DNA]</scope>
    <source>
        <strain evidence="4">cv. Varoflay</strain>
    </source>
</reference>
<dbReference type="InterPro" id="IPR052610">
    <property type="entry name" value="bHLH_transcription_regulator"/>
</dbReference>
<dbReference type="AlphaFoldDB" id="A0A9R0JE21"/>
<evidence type="ECO:0000313" key="5">
    <source>
        <dbReference type="RefSeq" id="XP_021865816.1"/>
    </source>
</evidence>
<dbReference type="RefSeq" id="XP_021865816.1">
    <property type="nucleotide sequence ID" value="XM_022010124.1"/>
</dbReference>
<keyword evidence="4" id="KW-1185">Reference proteome</keyword>
<dbReference type="GO" id="GO:0080090">
    <property type="term" value="P:regulation of primary metabolic process"/>
    <property type="evidence" value="ECO:0007669"/>
    <property type="project" value="UniProtKB-ARBA"/>
</dbReference>
<dbReference type="Proteomes" id="UP000813463">
    <property type="component" value="Chromosome 6"/>
</dbReference>
<evidence type="ECO:0000256" key="1">
    <source>
        <dbReference type="ARBA" id="ARBA00004123"/>
    </source>
</evidence>
<sequence>MEACRFVIRGKGNVEDDTATSNVGGTILSNSLPEIVFKVVDKTILLNIYCEKQKGTLTTILEEVENHDLSVVNCSMIPFDNFALDITIVAQMEKGFNLNQKNDLMKTLRSALVVASSEH</sequence>
<gene>
    <name evidence="5 6" type="primary">LOC110804525</name>
</gene>
<evidence type="ECO:0000313" key="4">
    <source>
        <dbReference type="Proteomes" id="UP000813463"/>
    </source>
</evidence>
<reference evidence="5 6" key="2">
    <citation type="submission" date="2025-04" db="UniProtKB">
        <authorList>
            <consortium name="RefSeq"/>
        </authorList>
    </citation>
    <scope>IDENTIFICATION</scope>
</reference>
<evidence type="ECO:0000256" key="2">
    <source>
        <dbReference type="ARBA" id="ARBA00023242"/>
    </source>
</evidence>
<dbReference type="PANTHER" id="PTHR45959:SF2">
    <property type="entry name" value="BHLH TRANSCRIPTION FACTOR"/>
    <property type="match status" value="1"/>
</dbReference>
<name>A0A9R0JE21_SPIOL</name>
<evidence type="ECO:0000313" key="6">
    <source>
        <dbReference type="RefSeq" id="XP_021865817.1"/>
    </source>
</evidence>
<dbReference type="RefSeq" id="XP_021865817.1">
    <property type="nucleotide sequence ID" value="XM_022010125.1"/>
</dbReference>
<accession>A0A9R0JE21</accession>
<dbReference type="InterPro" id="IPR054502">
    <property type="entry name" value="bHLH-TF_ACT-like_plant"/>
</dbReference>
<dbReference type="KEGG" id="soe:110804525"/>
<feature type="domain" description="Plant bHLH transcription factor ACT-like" evidence="3">
    <location>
        <begin position="38"/>
        <end position="94"/>
    </location>
</feature>
<organism evidence="4 5">
    <name type="scientific">Spinacia oleracea</name>
    <name type="common">Spinach</name>
    <dbReference type="NCBI Taxonomy" id="3562"/>
    <lineage>
        <taxon>Eukaryota</taxon>
        <taxon>Viridiplantae</taxon>
        <taxon>Streptophyta</taxon>
        <taxon>Embryophyta</taxon>
        <taxon>Tracheophyta</taxon>
        <taxon>Spermatophyta</taxon>
        <taxon>Magnoliopsida</taxon>
        <taxon>eudicotyledons</taxon>
        <taxon>Gunneridae</taxon>
        <taxon>Pentapetalae</taxon>
        <taxon>Caryophyllales</taxon>
        <taxon>Chenopodiaceae</taxon>
        <taxon>Chenopodioideae</taxon>
        <taxon>Anserineae</taxon>
        <taxon>Spinacia</taxon>
    </lineage>
</organism>
<dbReference type="OrthoDB" id="690068at2759"/>
<evidence type="ECO:0000259" key="3">
    <source>
        <dbReference type="Pfam" id="PF22754"/>
    </source>
</evidence>
<proteinExistence type="predicted"/>
<protein>
    <submittedName>
        <fullName evidence="5 6">Transcription factor bHLH19-like</fullName>
    </submittedName>
</protein>
<dbReference type="GeneID" id="110804525"/>
<comment type="subcellular location">
    <subcellularLocation>
        <location evidence="1">Nucleus</location>
    </subcellularLocation>
</comment>